<dbReference type="InterPro" id="IPR005746">
    <property type="entry name" value="Thioredoxin"/>
</dbReference>
<evidence type="ECO:0000313" key="9">
    <source>
        <dbReference type="Proteomes" id="UP001055105"/>
    </source>
</evidence>
<dbReference type="PRINTS" id="PR00421">
    <property type="entry name" value="THIOREDOXIN"/>
</dbReference>
<feature type="domain" description="Thioredoxin" evidence="7">
    <location>
        <begin position="1"/>
        <end position="117"/>
    </location>
</feature>
<dbReference type="PROSITE" id="PS00194">
    <property type="entry name" value="THIOREDOXIN_1"/>
    <property type="match status" value="1"/>
</dbReference>
<dbReference type="CDD" id="cd02947">
    <property type="entry name" value="TRX_family"/>
    <property type="match status" value="1"/>
</dbReference>
<keyword evidence="4" id="KW-1015">Disulfide bond</keyword>
<dbReference type="EMBL" id="BQOL01000001">
    <property type="protein sequence ID" value="GKI18904.1"/>
    <property type="molecule type" value="Genomic_DNA"/>
</dbReference>
<dbReference type="NCBIfam" id="TIGR01068">
    <property type="entry name" value="thioredoxin"/>
    <property type="match status" value="1"/>
</dbReference>
<dbReference type="PANTHER" id="PTHR45663:SF11">
    <property type="entry name" value="GEO12009P1"/>
    <property type="match status" value="1"/>
</dbReference>
<proteinExistence type="inferred from homology"/>
<evidence type="ECO:0000256" key="5">
    <source>
        <dbReference type="ARBA" id="ARBA00023284"/>
    </source>
</evidence>
<evidence type="ECO:0000256" key="6">
    <source>
        <dbReference type="NCBIfam" id="TIGR01068"/>
    </source>
</evidence>
<accession>A0AA37KQ41</accession>
<evidence type="ECO:0000256" key="2">
    <source>
        <dbReference type="ARBA" id="ARBA00022448"/>
    </source>
</evidence>
<sequence length="119" mass="13760">MKAIELTTTEFQTRIYDFRANPEWKYEGDLPAVIDFYAPWCGPCRMMGPVMESLAEEYAGKVRMYKVNVDKEKRLAAIFRVRSIPTFLFIPVSGEPKHANGAMEIAQMRRIIDTTLLEH</sequence>
<name>A0AA37KQ41_9BACT</name>
<organism evidence="8 9">
    <name type="scientific">Alistipes finegoldii</name>
    <dbReference type="NCBI Taxonomy" id="214856"/>
    <lineage>
        <taxon>Bacteria</taxon>
        <taxon>Pseudomonadati</taxon>
        <taxon>Bacteroidota</taxon>
        <taxon>Bacteroidia</taxon>
        <taxon>Bacteroidales</taxon>
        <taxon>Rikenellaceae</taxon>
        <taxon>Alistipes</taxon>
    </lineage>
</organism>
<dbReference type="InterPro" id="IPR036249">
    <property type="entry name" value="Thioredoxin-like_sf"/>
</dbReference>
<dbReference type="GO" id="GO:0015035">
    <property type="term" value="F:protein-disulfide reductase activity"/>
    <property type="evidence" value="ECO:0007669"/>
    <property type="project" value="UniProtKB-UniRule"/>
</dbReference>
<protein>
    <recommendedName>
        <fullName evidence="6">Thioredoxin</fullName>
    </recommendedName>
</protein>
<comment type="similarity">
    <text evidence="1">Belongs to the thioredoxin family.</text>
</comment>
<dbReference type="Pfam" id="PF00085">
    <property type="entry name" value="Thioredoxin"/>
    <property type="match status" value="1"/>
</dbReference>
<evidence type="ECO:0000256" key="4">
    <source>
        <dbReference type="ARBA" id="ARBA00023157"/>
    </source>
</evidence>
<dbReference type="SUPFAM" id="SSF52833">
    <property type="entry name" value="Thioredoxin-like"/>
    <property type="match status" value="1"/>
</dbReference>
<dbReference type="InterPro" id="IPR013766">
    <property type="entry name" value="Thioredoxin_domain"/>
</dbReference>
<keyword evidence="5" id="KW-0676">Redox-active center</keyword>
<gene>
    <name evidence="8" type="ORF">CE91St16_18120</name>
</gene>
<reference evidence="8" key="1">
    <citation type="submission" date="2022-01" db="EMBL/GenBank/DDBJ databases">
        <title>Novel bile acid biosynthetic pathways are enriched in the microbiome of centenarians.</title>
        <authorList>
            <person name="Sato Y."/>
            <person name="Atarashi K."/>
            <person name="Plichta R.D."/>
            <person name="Arai Y."/>
            <person name="Sasajima S."/>
            <person name="Kearney M.S."/>
            <person name="Suda W."/>
            <person name="Takeshita K."/>
            <person name="Sasaki T."/>
            <person name="Okamoto S."/>
            <person name="Skelly N.A."/>
            <person name="Okamura Y."/>
            <person name="Vlamakis H."/>
            <person name="Li Y."/>
            <person name="Tanoue T."/>
            <person name="Takei H."/>
            <person name="Nittono H."/>
            <person name="Narushima S."/>
            <person name="Irie J."/>
            <person name="Itoh H."/>
            <person name="Moriya K."/>
            <person name="Sugiura Y."/>
            <person name="Suematsu M."/>
            <person name="Moritoki N."/>
            <person name="Shibata S."/>
            <person name="Littman R.D."/>
            <person name="Fischbach A.M."/>
            <person name="Uwamino Y."/>
            <person name="Inoue T."/>
            <person name="Honda A."/>
            <person name="Hattori M."/>
            <person name="Murai T."/>
            <person name="Xavier J.R."/>
            <person name="Hirose N."/>
            <person name="Honda K."/>
        </authorList>
    </citation>
    <scope>NUCLEOTIDE SEQUENCE</scope>
    <source>
        <strain evidence="8">CE91-St16</strain>
    </source>
</reference>
<keyword evidence="2" id="KW-0813">Transport</keyword>
<comment type="caution">
    <text evidence="8">The sequence shown here is derived from an EMBL/GenBank/DDBJ whole genome shotgun (WGS) entry which is preliminary data.</text>
</comment>
<dbReference type="PANTHER" id="PTHR45663">
    <property type="entry name" value="GEO12009P1"/>
    <property type="match status" value="1"/>
</dbReference>
<dbReference type="RefSeq" id="WP_009596243.1">
    <property type="nucleotide sequence ID" value="NZ_AP025581.1"/>
</dbReference>
<evidence type="ECO:0000256" key="3">
    <source>
        <dbReference type="ARBA" id="ARBA00022982"/>
    </source>
</evidence>
<dbReference type="OMA" id="EPKHANG"/>
<dbReference type="Gene3D" id="3.40.30.10">
    <property type="entry name" value="Glutaredoxin"/>
    <property type="match status" value="1"/>
</dbReference>
<dbReference type="GO" id="GO:0005829">
    <property type="term" value="C:cytosol"/>
    <property type="evidence" value="ECO:0007669"/>
    <property type="project" value="TreeGrafter"/>
</dbReference>
<evidence type="ECO:0000313" key="8">
    <source>
        <dbReference type="EMBL" id="GKI18904.1"/>
    </source>
</evidence>
<dbReference type="AlphaFoldDB" id="A0AA37KQ41"/>
<dbReference type="Proteomes" id="UP001055105">
    <property type="component" value="Unassembled WGS sequence"/>
</dbReference>
<dbReference type="InterPro" id="IPR017937">
    <property type="entry name" value="Thioredoxin_CS"/>
</dbReference>
<keyword evidence="3" id="KW-0249">Electron transport</keyword>
<dbReference type="PROSITE" id="PS51352">
    <property type="entry name" value="THIOREDOXIN_2"/>
    <property type="match status" value="1"/>
</dbReference>
<evidence type="ECO:0000259" key="7">
    <source>
        <dbReference type="PROSITE" id="PS51352"/>
    </source>
</evidence>
<evidence type="ECO:0000256" key="1">
    <source>
        <dbReference type="ARBA" id="ARBA00008987"/>
    </source>
</evidence>
<dbReference type="GO" id="GO:0045454">
    <property type="term" value="P:cell redox homeostasis"/>
    <property type="evidence" value="ECO:0007669"/>
    <property type="project" value="TreeGrafter"/>
</dbReference>